<dbReference type="Proteomes" id="UP000032142">
    <property type="component" value="Unassembled WGS sequence"/>
</dbReference>
<evidence type="ECO:0000313" key="3">
    <source>
        <dbReference type="Proteomes" id="UP000032142"/>
    </source>
</evidence>
<dbReference type="AlphaFoldDB" id="A0A0B0N055"/>
<keyword evidence="3" id="KW-1185">Reference proteome</keyword>
<accession>A0A0B0N055</accession>
<dbReference type="EMBL" id="JRRC01450342">
    <property type="protein sequence ID" value="KHG06365.1"/>
    <property type="molecule type" value="Genomic_DNA"/>
</dbReference>
<sequence>MFPTPKTTLMLGLNWNSAQTSGKKCKEQNKVKSREVQIRRDWPRNYPFRGICASPTYIQRTDYFFPSPDIAFKTTKPPPYGGRQRANEGQLHQRRRTPTMNGKG</sequence>
<feature type="region of interest" description="Disordered" evidence="1">
    <location>
        <begin position="69"/>
        <end position="104"/>
    </location>
</feature>
<comment type="caution">
    <text evidence="2">The sequence shown here is derived from an EMBL/GenBank/DDBJ whole genome shotgun (WGS) entry which is preliminary data.</text>
</comment>
<evidence type="ECO:0000313" key="2">
    <source>
        <dbReference type="EMBL" id="KHG06365.1"/>
    </source>
</evidence>
<gene>
    <name evidence="2" type="ORF">F383_32734</name>
</gene>
<proteinExistence type="predicted"/>
<organism evidence="2 3">
    <name type="scientific">Gossypium arboreum</name>
    <name type="common">Tree cotton</name>
    <name type="synonym">Gossypium nanking</name>
    <dbReference type="NCBI Taxonomy" id="29729"/>
    <lineage>
        <taxon>Eukaryota</taxon>
        <taxon>Viridiplantae</taxon>
        <taxon>Streptophyta</taxon>
        <taxon>Embryophyta</taxon>
        <taxon>Tracheophyta</taxon>
        <taxon>Spermatophyta</taxon>
        <taxon>Magnoliopsida</taxon>
        <taxon>eudicotyledons</taxon>
        <taxon>Gunneridae</taxon>
        <taxon>Pentapetalae</taxon>
        <taxon>rosids</taxon>
        <taxon>malvids</taxon>
        <taxon>Malvales</taxon>
        <taxon>Malvaceae</taxon>
        <taxon>Malvoideae</taxon>
        <taxon>Gossypium</taxon>
    </lineage>
</organism>
<protein>
    <submittedName>
        <fullName evidence="2">Tripartite terminase subunit UL28</fullName>
    </submittedName>
</protein>
<reference evidence="3" key="1">
    <citation type="submission" date="2014-09" db="EMBL/GenBank/DDBJ databases">
        <authorList>
            <person name="Mudge J."/>
            <person name="Ramaraj T."/>
            <person name="Lindquist I.E."/>
            <person name="Bharti A.K."/>
            <person name="Sundararajan A."/>
            <person name="Cameron C.T."/>
            <person name="Woodward J.E."/>
            <person name="May G.D."/>
            <person name="Brubaker C."/>
            <person name="Broadhvest J."/>
            <person name="Wilkins T.A."/>
        </authorList>
    </citation>
    <scope>NUCLEOTIDE SEQUENCE</scope>
    <source>
        <strain evidence="3">cv. AKA8401</strain>
    </source>
</reference>
<name>A0A0B0N055_GOSAR</name>
<evidence type="ECO:0000256" key="1">
    <source>
        <dbReference type="SAM" id="MobiDB-lite"/>
    </source>
</evidence>